<comment type="caution">
    <text evidence="2">The sequence shown here is derived from an EMBL/GenBank/DDBJ whole genome shotgun (WGS) entry which is preliminary data.</text>
</comment>
<accession>A0ABN2FPT0</accession>
<protein>
    <submittedName>
        <fullName evidence="2">Uncharacterized protein</fullName>
    </submittedName>
</protein>
<sequence length="60" mass="6654">MHAGEAQNDRRNCREEAEEHGAKSSDHDVKPATISILSQLRKYETVLTTGLPYCAGALQR</sequence>
<evidence type="ECO:0000256" key="1">
    <source>
        <dbReference type="SAM" id="MobiDB-lite"/>
    </source>
</evidence>
<evidence type="ECO:0000313" key="2">
    <source>
        <dbReference type="EMBL" id="GAA1656062.1"/>
    </source>
</evidence>
<gene>
    <name evidence="2" type="ORF">GCM10009744_55880</name>
</gene>
<keyword evidence="3" id="KW-1185">Reference proteome</keyword>
<dbReference type="Proteomes" id="UP001501319">
    <property type="component" value="Unassembled WGS sequence"/>
</dbReference>
<evidence type="ECO:0000313" key="3">
    <source>
        <dbReference type="Proteomes" id="UP001501319"/>
    </source>
</evidence>
<feature type="region of interest" description="Disordered" evidence="1">
    <location>
        <begin position="1"/>
        <end position="30"/>
    </location>
</feature>
<organism evidence="2 3">
    <name type="scientific">Kribbella alba</name>
    <dbReference type="NCBI Taxonomy" id="190197"/>
    <lineage>
        <taxon>Bacteria</taxon>
        <taxon>Bacillati</taxon>
        <taxon>Actinomycetota</taxon>
        <taxon>Actinomycetes</taxon>
        <taxon>Propionibacteriales</taxon>
        <taxon>Kribbellaceae</taxon>
        <taxon>Kribbella</taxon>
    </lineage>
</organism>
<proteinExistence type="predicted"/>
<feature type="compositionally biased region" description="Basic and acidic residues" evidence="1">
    <location>
        <begin position="7"/>
        <end position="30"/>
    </location>
</feature>
<name>A0ABN2FPT0_9ACTN</name>
<reference evidence="2 3" key="1">
    <citation type="journal article" date="2019" name="Int. J. Syst. Evol. Microbiol.">
        <title>The Global Catalogue of Microorganisms (GCM) 10K type strain sequencing project: providing services to taxonomists for standard genome sequencing and annotation.</title>
        <authorList>
            <consortium name="The Broad Institute Genomics Platform"/>
            <consortium name="The Broad Institute Genome Sequencing Center for Infectious Disease"/>
            <person name="Wu L."/>
            <person name="Ma J."/>
        </authorList>
    </citation>
    <scope>NUCLEOTIDE SEQUENCE [LARGE SCALE GENOMIC DNA]</scope>
    <source>
        <strain evidence="2 3">JCM 14306</strain>
    </source>
</reference>
<dbReference type="EMBL" id="BAAANE010000010">
    <property type="protein sequence ID" value="GAA1656062.1"/>
    <property type="molecule type" value="Genomic_DNA"/>
</dbReference>